<evidence type="ECO:0000256" key="2">
    <source>
        <dbReference type="SAM" id="MobiDB-lite"/>
    </source>
</evidence>
<proteinExistence type="predicted"/>
<feature type="compositionally biased region" description="Polar residues" evidence="2">
    <location>
        <begin position="60"/>
        <end position="70"/>
    </location>
</feature>
<keyword evidence="1" id="KW-0175">Coiled coil</keyword>
<gene>
    <name evidence="3" type="ORF">DFP72DRAFT_905184</name>
</gene>
<name>A0A8H6HS62_9AGAR</name>
<protein>
    <submittedName>
        <fullName evidence="3">Uncharacterized protein</fullName>
    </submittedName>
</protein>
<comment type="caution">
    <text evidence="3">The sequence shown here is derived from an EMBL/GenBank/DDBJ whole genome shotgun (WGS) entry which is preliminary data.</text>
</comment>
<accession>A0A8H6HS62</accession>
<organism evidence="3 4">
    <name type="scientific">Ephemerocybe angulata</name>
    <dbReference type="NCBI Taxonomy" id="980116"/>
    <lineage>
        <taxon>Eukaryota</taxon>
        <taxon>Fungi</taxon>
        <taxon>Dikarya</taxon>
        <taxon>Basidiomycota</taxon>
        <taxon>Agaricomycotina</taxon>
        <taxon>Agaricomycetes</taxon>
        <taxon>Agaricomycetidae</taxon>
        <taxon>Agaricales</taxon>
        <taxon>Agaricineae</taxon>
        <taxon>Psathyrellaceae</taxon>
        <taxon>Ephemerocybe</taxon>
    </lineage>
</organism>
<sequence length="742" mass="82873">MPPPAQTGTRSKDATKTEGRSVETRRSGRLQKAKGPSEPDGSSFISPSRTPSTAGKDMQESLTTKKNGSISKDVVTAEPKAASSRPQLPRLDSNQSRIEGLRSAPAPSVGKKEAEIERLMKKSTLTLRGTGSNRATEESNQGGGSAFSVFRYVTNALKAGVGAVATAASIEDAKEIVYKESLERVIEERNSLHEELKMLRTEAGEREMGRKHVVSFIMKKDDEINGLKNELTGCRAQLSKWENGNRVQKGLVEAGRTQKELVDAVEFEGNTQETLKSEKEVRKQLVLVEGQKSSLERRLRDQEIEMRKAKEAIARLQGKAPDPQVGSDLQKKEAEIERLQGALSASRAQVAEKEQVAMKKEEDLKKAQREIRSAQAYAEQLKRDLEVANEDTKGLREMLERTERRALELEKRTESSGDGEGPVKEEIRRMQIEAAVSKKTAAAAQEALKESERLLATRTQELDIAQAFMTTADKATPVEISRMVEDLNERIALLAFLAADKLIDKETRKWGKRNRERAESVKKRETNLRTWEKDWGVDLIRELIKGCTDDRDPDIVLLERMIQNMLVERCVEVICSFASESQGIQEFLKSLWQRVLRSNETAIAKNWMAITFKELKTNNIDHSLMTTKILELMSIVGWREDAPDASNVATKIQEKVMEIAADALKIKSTIILEVVTADIRPFSIQRNTPYNPELMEDDDDGKATKGRIVVCTLGLGVAYVAKHAKGEKEIVILRSKVLLRAA</sequence>
<dbReference type="AlphaFoldDB" id="A0A8H6HS62"/>
<dbReference type="OrthoDB" id="3222645at2759"/>
<feature type="coiled-coil region" evidence="1">
    <location>
        <begin position="285"/>
        <end position="412"/>
    </location>
</feature>
<feature type="compositionally biased region" description="Polar residues" evidence="2">
    <location>
        <begin position="43"/>
        <end position="53"/>
    </location>
</feature>
<feature type="compositionally biased region" description="Basic and acidic residues" evidence="2">
    <location>
        <begin position="10"/>
        <end position="26"/>
    </location>
</feature>
<evidence type="ECO:0000313" key="3">
    <source>
        <dbReference type="EMBL" id="KAF6752188.1"/>
    </source>
</evidence>
<evidence type="ECO:0000313" key="4">
    <source>
        <dbReference type="Proteomes" id="UP000521943"/>
    </source>
</evidence>
<evidence type="ECO:0000256" key="1">
    <source>
        <dbReference type="SAM" id="Coils"/>
    </source>
</evidence>
<feature type="region of interest" description="Disordered" evidence="2">
    <location>
        <begin position="1"/>
        <end position="113"/>
    </location>
</feature>
<dbReference type="EMBL" id="JACGCI010000045">
    <property type="protein sequence ID" value="KAF6752188.1"/>
    <property type="molecule type" value="Genomic_DNA"/>
</dbReference>
<reference evidence="3 4" key="1">
    <citation type="submission" date="2020-07" db="EMBL/GenBank/DDBJ databases">
        <title>Comparative genomics of pyrophilous fungi reveals a link between fire events and developmental genes.</title>
        <authorList>
            <consortium name="DOE Joint Genome Institute"/>
            <person name="Steindorff A.S."/>
            <person name="Carver A."/>
            <person name="Calhoun S."/>
            <person name="Stillman K."/>
            <person name="Liu H."/>
            <person name="Lipzen A."/>
            <person name="Pangilinan J."/>
            <person name="Labutti K."/>
            <person name="Bruns T.D."/>
            <person name="Grigoriev I.V."/>
        </authorList>
    </citation>
    <scope>NUCLEOTIDE SEQUENCE [LARGE SCALE GENOMIC DNA]</scope>
    <source>
        <strain evidence="3 4">CBS 144469</strain>
    </source>
</reference>
<keyword evidence="4" id="KW-1185">Reference proteome</keyword>
<dbReference type="Proteomes" id="UP000521943">
    <property type="component" value="Unassembled WGS sequence"/>
</dbReference>